<evidence type="ECO:0000256" key="4">
    <source>
        <dbReference type="ARBA" id="ARBA00022989"/>
    </source>
</evidence>
<sequence>MSTTSSYEDDPETTFELLKSAALTPIHILLSPRLLRTYLRTIILLITSFILFFVAVVAYLTFYNTYIPVRGIAVPVYLDYDINPIHENSVKDLPGAGVLPSLSAPNFPTGIADVRGLIAKQKYDVTVQITMPRSERNVRSGNWMVGLEMLRSSQAGTMGWGLQDGKQEQQGEPNTLVQARRPALLTYRSPVTDLAYRILRLPLYVLGWRRECETMEIRMLEGVQFDKGTSRIAGALKLEIRSKEPLDVYTVSVRLDADLHGLRWFMYRHWVVSAVVFVGAFWAVEMTLVIGTWAALSMLFASGESDVKQEEQDEGYASDDTPKQDSDSPSLSDTSRTFPGLGTRDPIRFSSSNRSRGKDAKIKDEPIAPDLVDIPPRASADADVEDEDEDADFVLDEPGSSSSRLHGLTDSGIGTSMEEAWERGLVRRRDGRGRGRPK</sequence>
<feature type="region of interest" description="Disordered" evidence="7">
    <location>
        <begin position="307"/>
        <end position="438"/>
    </location>
</feature>
<evidence type="ECO:0000256" key="2">
    <source>
        <dbReference type="ARBA" id="ARBA00022692"/>
    </source>
</evidence>
<evidence type="ECO:0008006" key="11">
    <source>
        <dbReference type="Google" id="ProtNLM"/>
    </source>
</evidence>
<proteinExistence type="predicted"/>
<keyword evidence="3" id="KW-0256">Endoplasmic reticulum</keyword>
<feature type="compositionally biased region" description="Polar residues" evidence="7">
    <location>
        <begin position="327"/>
        <end position="337"/>
    </location>
</feature>
<feature type="compositionally biased region" description="Basic residues" evidence="7">
    <location>
        <begin position="429"/>
        <end position="438"/>
    </location>
</feature>
<evidence type="ECO:0000313" key="10">
    <source>
        <dbReference type="Proteomes" id="UP000799440"/>
    </source>
</evidence>
<dbReference type="AlphaFoldDB" id="A0A6A6VDY4"/>
<feature type="transmembrane region" description="Helical" evidence="8">
    <location>
        <begin position="270"/>
        <end position="296"/>
    </location>
</feature>
<keyword evidence="10" id="KW-1185">Reference proteome</keyword>
<feature type="compositionally biased region" description="Acidic residues" evidence="7">
    <location>
        <begin position="382"/>
        <end position="395"/>
    </location>
</feature>
<evidence type="ECO:0000256" key="5">
    <source>
        <dbReference type="ARBA" id="ARBA00023098"/>
    </source>
</evidence>
<dbReference type="OrthoDB" id="3990054at2759"/>
<dbReference type="Pfam" id="PF06775">
    <property type="entry name" value="Seipin"/>
    <property type="match status" value="1"/>
</dbReference>
<dbReference type="PANTHER" id="PTHR21212">
    <property type="entry name" value="BERNARDINELLI-SEIP CONGENITAL LIPODYSTROPHY 2 HOMOLOG BSCL2 PROTEIN"/>
    <property type="match status" value="1"/>
</dbReference>
<comment type="subcellular location">
    <subcellularLocation>
        <location evidence="1">Endoplasmic reticulum membrane</location>
        <topology evidence="1">Multi-pass membrane protein</topology>
    </subcellularLocation>
</comment>
<dbReference type="PANTHER" id="PTHR21212:SF0">
    <property type="entry name" value="SEIPIN"/>
    <property type="match status" value="1"/>
</dbReference>
<dbReference type="GO" id="GO:0006629">
    <property type="term" value="P:lipid metabolic process"/>
    <property type="evidence" value="ECO:0007669"/>
    <property type="project" value="UniProtKB-KW"/>
</dbReference>
<feature type="transmembrane region" description="Helical" evidence="8">
    <location>
        <begin position="38"/>
        <end position="62"/>
    </location>
</feature>
<evidence type="ECO:0000256" key="3">
    <source>
        <dbReference type="ARBA" id="ARBA00022824"/>
    </source>
</evidence>
<reference evidence="9" key="1">
    <citation type="journal article" date="2020" name="Stud. Mycol.">
        <title>101 Dothideomycetes genomes: a test case for predicting lifestyles and emergence of pathogens.</title>
        <authorList>
            <person name="Haridas S."/>
            <person name="Albert R."/>
            <person name="Binder M."/>
            <person name="Bloem J."/>
            <person name="Labutti K."/>
            <person name="Salamov A."/>
            <person name="Andreopoulos B."/>
            <person name="Baker S."/>
            <person name="Barry K."/>
            <person name="Bills G."/>
            <person name="Bluhm B."/>
            <person name="Cannon C."/>
            <person name="Castanera R."/>
            <person name="Culley D."/>
            <person name="Daum C."/>
            <person name="Ezra D."/>
            <person name="Gonzalez J."/>
            <person name="Henrissat B."/>
            <person name="Kuo A."/>
            <person name="Liang C."/>
            <person name="Lipzen A."/>
            <person name="Lutzoni F."/>
            <person name="Magnuson J."/>
            <person name="Mondo S."/>
            <person name="Nolan M."/>
            <person name="Ohm R."/>
            <person name="Pangilinan J."/>
            <person name="Park H.-J."/>
            <person name="Ramirez L."/>
            <person name="Alfaro M."/>
            <person name="Sun H."/>
            <person name="Tritt A."/>
            <person name="Yoshinaga Y."/>
            <person name="Zwiers L.-H."/>
            <person name="Turgeon B."/>
            <person name="Goodwin S."/>
            <person name="Spatafora J."/>
            <person name="Crous P."/>
            <person name="Grigoriev I."/>
        </authorList>
    </citation>
    <scope>NUCLEOTIDE SEQUENCE</scope>
    <source>
        <strain evidence="9">CBS 119925</strain>
    </source>
</reference>
<dbReference type="GO" id="GO:0140042">
    <property type="term" value="P:lipid droplet formation"/>
    <property type="evidence" value="ECO:0007669"/>
    <property type="project" value="UniProtKB-ARBA"/>
</dbReference>
<dbReference type="EMBL" id="MU006570">
    <property type="protein sequence ID" value="KAF2747979.1"/>
    <property type="molecule type" value="Genomic_DNA"/>
</dbReference>
<dbReference type="Proteomes" id="UP000799440">
    <property type="component" value="Unassembled WGS sequence"/>
</dbReference>
<gene>
    <name evidence="9" type="ORF">M011DRAFT_493892</name>
</gene>
<accession>A0A6A6VDY4</accession>
<dbReference type="GO" id="GO:0005789">
    <property type="term" value="C:endoplasmic reticulum membrane"/>
    <property type="evidence" value="ECO:0007669"/>
    <property type="project" value="UniProtKB-SubCell"/>
</dbReference>
<evidence type="ECO:0000256" key="8">
    <source>
        <dbReference type="SAM" id="Phobius"/>
    </source>
</evidence>
<keyword evidence="4 8" id="KW-1133">Transmembrane helix</keyword>
<feature type="compositionally biased region" description="Basic and acidic residues" evidence="7">
    <location>
        <begin position="356"/>
        <end position="366"/>
    </location>
</feature>
<protein>
    <recommendedName>
        <fullName evidence="11">Adipose-regulatory protein-domain-containing protein</fullName>
    </recommendedName>
</protein>
<organism evidence="9 10">
    <name type="scientific">Sporormia fimetaria CBS 119925</name>
    <dbReference type="NCBI Taxonomy" id="1340428"/>
    <lineage>
        <taxon>Eukaryota</taxon>
        <taxon>Fungi</taxon>
        <taxon>Dikarya</taxon>
        <taxon>Ascomycota</taxon>
        <taxon>Pezizomycotina</taxon>
        <taxon>Dothideomycetes</taxon>
        <taxon>Pleosporomycetidae</taxon>
        <taxon>Pleosporales</taxon>
        <taxon>Sporormiaceae</taxon>
        <taxon>Sporormia</taxon>
    </lineage>
</organism>
<evidence type="ECO:0000256" key="6">
    <source>
        <dbReference type="ARBA" id="ARBA00023136"/>
    </source>
</evidence>
<name>A0A6A6VDY4_9PLEO</name>
<evidence type="ECO:0000313" key="9">
    <source>
        <dbReference type="EMBL" id="KAF2747979.1"/>
    </source>
</evidence>
<keyword evidence="2 8" id="KW-0812">Transmembrane</keyword>
<keyword evidence="5" id="KW-0443">Lipid metabolism</keyword>
<dbReference type="CDD" id="cd23995">
    <property type="entry name" value="Seipin_BSCL2_like"/>
    <property type="match status" value="1"/>
</dbReference>
<keyword evidence="6 8" id="KW-0472">Membrane</keyword>
<evidence type="ECO:0000256" key="7">
    <source>
        <dbReference type="SAM" id="MobiDB-lite"/>
    </source>
</evidence>
<evidence type="ECO:0000256" key="1">
    <source>
        <dbReference type="ARBA" id="ARBA00004477"/>
    </source>
</evidence>
<dbReference type="InterPro" id="IPR009617">
    <property type="entry name" value="Seipin"/>
</dbReference>